<organism evidence="4 5">
    <name type="scientific">Dactylosporangium roseum</name>
    <dbReference type="NCBI Taxonomy" id="47989"/>
    <lineage>
        <taxon>Bacteria</taxon>
        <taxon>Bacillati</taxon>
        <taxon>Actinomycetota</taxon>
        <taxon>Actinomycetes</taxon>
        <taxon>Micromonosporales</taxon>
        <taxon>Micromonosporaceae</taxon>
        <taxon>Dactylosporangium</taxon>
    </lineage>
</organism>
<evidence type="ECO:0000313" key="5">
    <source>
        <dbReference type="Proteomes" id="UP001058271"/>
    </source>
</evidence>
<dbReference type="Gene3D" id="3.40.190.10">
    <property type="entry name" value="Periplasmic binding protein-like II"/>
    <property type="match status" value="1"/>
</dbReference>
<dbReference type="PANTHER" id="PTHR30290">
    <property type="entry name" value="PERIPLASMIC BINDING COMPONENT OF ABC TRANSPORTER"/>
    <property type="match status" value="1"/>
</dbReference>
<dbReference type="Gene3D" id="3.10.105.10">
    <property type="entry name" value="Dipeptide-binding Protein, Domain 3"/>
    <property type="match status" value="1"/>
</dbReference>
<protein>
    <submittedName>
        <fullName evidence="4">ABC transporter substrate-binding protein</fullName>
    </submittedName>
</protein>
<evidence type="ECO:0000259" key="3">
    <source>
        <dbReference type="Pfam" id="PF00496"/>
    </source>
</evidence>
<keyword evidence="2" id="KW-0732">Signal</keyword>
<dbReference type="CDD" id="cd08506">
    <property type="entry name" value="PBP2_clavulanate_OppA2"/>
    <property type="match status" value="1"/>
</dbReference>
<feature type="signal peptide" evidence="2">
    <location>
        <begin position="1"/>
        <end position="20"/>
    </location>
</feature>
<dbReference type="RefSeq" id="WP_260728336.1">
    <property type="nucleotide sequence ID" value="NZ_BAAABS010000041.1"/>
</dbReference>
<reference evidence="4" key="1">
    <citation type="submission" date="2021-04" db="EMBL/GenBank/DDBJ databases">
        <title>Biosynthetic gene clusters of Dactylosporangioum roseum.</title>
        <authorList>
            <person name="Hartkoorn R.C."/>
            <person name="Beaudoing E."/>
            <person name="Hot D."/>
            <person name="Moureu S."/>
        </authorList>
    </citation>
    <scope>NUCLEOTIDE SEQUENCE</scope>
    <source>
        <strain evidence="4">NRRL B-16295</strain>
    </source>
</reference>
<dbReference type="InterPro" id="IPR000914">
    <property type="entry name" value="SBP_5_dom"/>
</dbReference>
<dbReference type="PROSITE" id="PS51257">
    <property type="entry name" value="PROKAR_LIPOPROTEIN"/>
    <property type="match status" value="1"/>
</dbReference>
<dbReference type="Proteomes" id="UP001058271">
    <property type="component" value="Chromosome"/>
</dbReference>
<feature type="domain" description="Solute-binding protein family 5" evidence="3">
    <location>
        <begin position="111"/>
        <end position="493"/>
    </location>
</feature>
<feature type="chain" id="PRO_5045936436" evidence="2">
    <location>
        <begin position="21"/>
        <end position="582"/>
    </location>
</feature>
<dbReference type="InterPro" id="IPR039424">
    <property type="entry name" value="SBP_5"/>
</dbReference>
<gene>
    <name evidence="4" type="ORF">Drose_12365</name>
</gene>
<dbReference type="EMBL" id="CP073721">
    <property type="protein sequence ID" value="UWZ38943.1"/>
    <property type="molecule type" value="Genomic_DNA"/>
</dbReference>
<sequence length="582" mass="62649">MRRKSLTALALLTLVAGLGACSNNKRGDDKPGPDTNRQASGSIATDPKDSKGPAAEIPGAAKGGTVTVIRQSKISHLDPQRVYSFVGLTASQLYARRLTTFKDDGKGKVVLVGDLAETPGTDVNKDCKTWEFKIKEGVKFEDGSPITAKEIAYGIARSFDLSLTGGPTYIQEWLADTPQFDTKFDFAKNKTSLPPGLSTPDDRTLKFTFAKPHCDLPFAASLPATAPVPPAKDTGTDYDKQPFSSGPYKLAKNEAGTRLTFERNTHWDPATDAMRHQYPDSYVYEFGPDPVTQTNRIIADSGADASAVSFNGVDSSLVSKVVGDPALKSRTLQEPTPSEYTLTINNNRVTDLSVRQALNYAIDRDGVVKTLGGETVARGVTTLMPPATIGWKDYDAYPAGKSGSPDKAKELLAGKAPALVLGFQDDATNQELSTHLKGNLEKAGFKITLKPIPADTFLDETKKKDNPWDLYIGSWGADWPSGASILPVLYDGRAIKAEGSNNGASYLNAPALNAEFDRILALPVAEQGAEWGKLDEKIMKEYAPVVPLYVDVMFTIHGSKVGGLFIDSIWGSVAVTNAYVKQ</sequence>
<dbReference type="Pfam" id="PF00496">
    <property type="entry name" value="SBP_bac_5"/>
    <property type="match status" value="1"/>
</dbReference>
<feature type="region of interest" description="Disordered" evidence="1">
    <location>
        <begin position="20"/>
        <end position="59"/>
    </location>
</feature>
<evidence type="ECO:0000256" key="1">
    <source>
        <dbReference type="SAM" id="MobiDB-lite"/>
    </source>
</evidence>
<keyword evidence="5" id="KW-1185">Reference proteome</keyword>
<dbReference type="PIRSF" id="PIRSF002741">
    <property type="entry name" value="MppA"/>
    <property type="match status" value="1"/>
</dbReference>
<accession>A0ABY5ZE39</accession>
<evidence type="ECO:0000313" key="4">
    <source>
        <dbReference type="EMBL" id="UWZ38943.1"/>
    </source>
</evidence>
<dbReference type="InterPro" id="IPR030678">
    <property type="entry name" value="Peptide/Ni-bd"/>
</dbReference>
<proteinExistence type="predicted"/>
<dbReference type="SUPFAM" id="SSF53850">
    <property type="entry name" value="Periplasmic binding protein-like II"/>
    <property type="match status" value="1"/>
</dbReference>
<dbReference type="PANTHER" id="PTHR30290:SF83">
    <property type="entry name" value="ABC TRANSPORTER SUBSTRATE-BINDING PROTEIN"/>
    <property type="match status" value="1"/>
</dbReference>
<name>A0ABY5ZE39_9ACTN</name>
<evidence type="ECO:0000256" key="2">
    <source>
        <dbReference type="SAM" id="SignalP"/>
    </source>
</evidence>